<gene>
    <name evidence="2" type="ordered locus">lpl1827</name>
</gene>
<dbReference type="KEGG" id="lpf:lpl1827"/>
<dbReference type="Proteomes" id="UP000002517">
    <property type="component" value="Chromosome"/>
</dbReference>
<feature type="region of interest" description="Disordered" evidence="1">
    <location>
        <begin position="1"/>
        <end position="23"/>
    </location>
</feature>
<evidence type="ECO:0000313" key="2">
    <source>
        <dbReference type="EMBL" id="CAH16066.1"/>
    </source>
</evidence>
<evidence type="ECO:0000313" key="3">
    <source>
        <dbReference type="Proteomes" id="UP000002517"/>
    </source>
</evidence>
<reference evidence="2 3" key="1">
    <citation type="journal article" date="2004" name="Nat. Genet.">
        <title>Evidence in the Legionella pneumophila genome for exploitation of host cell functions and high genome plasticity.</title>
        <authorList>
            <person name="Cazalet C."/>
            <person name="Rusniok C."/>
            <person name="Bruggemann H."/>
            <person name="Zidane N."/>
            <person name="Magnier A."/>
            <person name="Ma L."/>
            <person name="Tichit M."/>
            <person name="Jarraud S."/>
            <person name="Bouchier C."/>
            <person name="Vandenesch F."/>
            <person name="Kunst F."/>
            <person name="Etienne J."/>
            <person name="Glaser P."/>
            <person name="Buchrieser C."/>
        </authorList>
    </citation>
    <scope>NUCLEOTIDE SEQUENCE [LARGE SCALE GENOMIC DNA]</scope>
    <source>
        <strain evidence="2 3">Lens</strain>
    </source>
</reference>
<accession>Q5WVI8</accession>
<dbReference type="LegioList" id="lpl1827"/>
<feature type="compositionally biased region" description="Basic and acidic residues" evidence="1">
    <location>
        <begin position="65"/>
        <end position="74"/>
    </location>
</feature>
<dbReference type="AlphaFoldDB" id="Q5WVI8"/>
<dbReference type="EMBL" id="CR628337">
    <property type="protein sequence ID" value="CAH16066.1"/>
    <property type="molecule type" value="Genomic_DNA"/>
</dbReference>
<name>Q5WVI8_LEGPL</name>
<proteinExistence type="predicted"/>
<sequence length="88" mass="9876">MVRKERLELSRVAPLEPKSSASTNSATFAIRLDYQSVIQSCKDSDGIFSGRLKKKFVANGVNDGTRTHDNRDHNPGLYQLSYAHQKHS</sequence>
<protein>
    <submittedName>
        <fullName evidence="2">Uncharacterized protein</fullName>
    </submittedName>
</protein>
<organism evidence="2 3">
    <name type="scientific">Legionella pneumophila (strain Lens)</name>
    <dbReference type="NCBI Taxonomy" id="297245"/>
    <lineage>
        <taxon>Bacteria</taxon>
        <taxon>Pseudomonadati</taxon>
        <taxon>Pseudomonadota</taxon>
        <taxon>Gammaproteobacteria</taxon>
        <taxon>Legionellales</taxon>
        <taxon>Legionellaceae</taxon>
        <taxon>Legionella</taxon>
    </lineage>
</organism>
<feature type="region of interest" description="Disordered" evidence="1">
    <location>
        <begin position="61"/>
        <end position="88"/>
    </location>
</feature>
<dbReference type="AntiFam" id="ANF00012">
    <property type="entry name" value="tRNA translation"/>
</dbReference>
<dbReference type="HOGENOM" id="CLU_2465229_0_0_6"/>
<evidence type="ECO:0000256" key="1">
    <source>
        <dbReference type="SAM" id="MobiDB-lite"/>
    </source>
</evidence>